<dbReference type="Gene3D" id="3.40.50.300">
    <property type="entry name" value="P-loop containing nucleotide triphosphate hydrolases"/>
    <property type="match status" value="1"/>
</dbReference>
<feature type="compositionally biased region" description="Basic and acidic residues" evidence="14">
    <location>
        <begin position="1254"/>
        <end position="1268"/>
    </location>
</feature>
<protein>
    <recommendedName>
        <fullName evidence="12">Chromodomain-helicase-DNA-binding protein 1</fullName>
    </recommendedName>
    <alternativeName>
        <fullName evidence="13">ATP-dependent helicase CHD1</fullName>
    </alternativeName>
</protein>
<comment type="subcellular location">
    <subcellularLocation>
        <location evidence="1">Nucleus</location>
    </subcellularLocation>
</comment>
<dbReference type="GO" id="GO:0003682">
    <property type="term" value="F:chromatin binding"/>
    <property type="evidence" value="ECO:0007669"/>
    <property type="project" value="TreeGrafter"/>
</dbReference>
<dbReference type="PANTHER" id="PTHR45623">
    <property type="entry name" value="CHROMODOMAIN-HELICASE-DNA-BINDING PROTEIN 3-RELATED-RELATED"/>
    <property type="match status" value="1"/>
</dbReference>
<keyword evidence="7" id="KW-0805">Transcription regulation</keyword>
<feature type="domain" description="Helicase ATP-binding" evidence="16">
    <location>
        <begin position="375"/>
        <end position="544"/>
    </location>
</feature>
<feature type="compositionally biased region" description="Basic and acidic residues" evidence="14">
    <location>
        <begin position="16"/>
        <end position="27"/>
    </location>
</feature>
<dbReference type="InterPro" id="IPR038718">
    <property type="entry name" value="SNF2-like_sf"/>
</dbReference>
<feature type="domain" description="Helicase C-terminal" evidence="17">
    <location>
        <begin position="674"/>
        <end position="825"/>
    </location>
</feature>
<dbReference type="SMART" id="SM00487">
    <property type="entry name" value="DEXDc"/>
    <property type="match status" value="1"/>
</dbReference>
<gene>
    <name evidence="18" type="ORF">QYM36_009407</name>
</gene>
<dbReference type="CDD" id="cd18666">
    <property type="entry name" value="CD1_tandem_CHD1-2_like"/>
    <property type="match status" value="1"/>
</dbReference>
<feature type="compositionally biased region" description="Basic and acidic residues" evidence="14">
    <location>
        <begin position="942"/>
        <end position="957"/>
    </location>
</feature>
<dbReference type="PANTHER" id="PTHR45623:SF14">
    <property type="entry name" value="CHROMODOMAIN-HELICASE-DNA-BINDING PROTEIN 1"/>
    <property type="match status" value="1"/>
</dbReference>
<evidence type="ECO:0000256" key="7">
    <source>
        <dbReference type="ARBA" id="ARBA00023015"/>
    </source>
</evidence>
<dbReference type="GO" id="GO:0140658">
    <property type="term" value="F:ATP-dependent chromatin remodeler activity"/>
    <property type="evidence" value="ECO:0007669"/>
    <property type="project" value="TreeGrafter"/>
</dbReference>
<dbReference type="GO" id="GO:0000785">
    <property type="term" value="C:chromatin"/>
    <property type="evidence" value="ECO:0007669"/>
    <property type="project" value="TreeGrafter"/>
</dbReference>
<feature type="region of interest" description="Disordered" evidence="14">
    <location>
        <begin position="826"/>
        <end position="846"/>
    </location>
</feature>
<evidence type="ECO:0000256" key="2">
    <source>
        <dbReference type="ARBA" id="ARBA00007025"/>
    </source>
</evidence>
<dbReference type="Pfam" id="PF00385">
    <property type="entry name" value="Chromo"/>
    <property type="match status" value="2"/>
</dbReference>
<keyword evidence="4" id="KW-0547">Nucleotide-binding</keyword>
<dbReference type="GO" id="GO:0003677">
    <property type="term" value="F:DNA binding"/>
    <property type="evidence" value="ECO:0007669"/>
    <property type="project" value="UniProtKB-KW"/>
</dbReference>
<evidence type="ECO:0000259" key="15">
    <source>
        <dbReference type="PROSITE" id="PS50013"/>
    </source>
</evidence>
<dbReference type="InterPro" id="IPR040793">
    <property type="entry name" value="CDH1_2_SANT_HL1"/>
</dbReference>
<dbReference type="PROSITE" id="PS51192">
    <property type="entry name" value="HELICASE_ATP_BIND_1"/>
    <property type="match status" value="1"/>
</dbReference>
<sequence length="1591" mass="184404">MEKDSGESSSSGSESDGPRVHGRRNEDQDFSASDSENEKSSESEEESPRDHKLSDSSSESEEEEEISKSRPPARKAPRKPAKRKRNESSDEDDDDESEVDDYLEETKSRVTSRRAAAAVSYKEEEEITDPEDLIEEPVEDYPQGYQAEEDNAEVIEKVLDWRIGKKGATGGCTVPYAVEENGDPNEGVDPEDEENTERQYLIKWKGWSHIHNTWESEETLKNQKVKGIKKLENFIRREDEIRIWKSRANPEEVEYYECQSDMTKDLLRVYTDVERIVCERTTATSDEPDYYIKWEGLPYSDCTWEDGNLIFKKYPNKIDEFRQREESKCTPSKQTRALRHRPKFQLIKEQPPYFGAEDKSFILRDYQLDGLNWLVHTWCKENSAILADEMGLGKTIQTICFMSYLFHTYELYGPFLLVVPLSTMAAWQKEFGLWAPDINVVTYIGDMQSREIIREYEWCFPNKRLKFNAVLTTYEILLKDKLVLGAVHWAVLAIDEAHRLKNDDSLLYKTLKDFHSNFRLLITGTPLQNSLKELWCLLHFIMPEKFDYWPDFEAQHGDAQSRGYSKLHKQLEPFILRRVKKDVEKSLPSKVEQILRVEMTQQQKQIYKWILTKNYTALKKGSRGAVSSLMNTVMELKKCCNHAYLIQPPDIEEARLSSQEQLKQLIRGSGKLVLLDKLLIRLKETGHRVLIFSQMVRMLDMLAEYLQLRHFPFQRLDGGIKGDLRKRAMDHFNADGSQDFCFLLSTRAGGLGINLATADTVIIFDSDWNPQNDLQAQARAHRIGQKNQVNIYRLVTKSSVEEDIVERAKRKMVLDHLVIQRMDTTGRTVLGGGGPGAKQGSSVSSTPFNKEELNAILKFGAEELFKDDEEKEEEPTCDIDEILRRAETRDEAPVMPGDELLSAFKVASFGALDEEEEEPTAVSKAPPTDEDTKDWDDIIPENYRKKLEEEQREKEMADLYLPPRQRGKTREEAEVEGGGTEPKKKRRRRDDESEDEDSEEEGTKKRGRPGKDSAKEKIKGFNDIEIRKLIKSLRKYCDPIERISIVAEDAELKDKNIADLKKLGEMIIQRCKEAVEAAPLPLKKEQQPPGDGTEVKKKRDRGPVFKVAGVQSSAKSLFTSLQELEPLAKFVPKNIEERKKWIMDGKTKDPGWDIPWTIEDDSKLLIGIYEHGLGSWENIKIDSSLGLSSKILPNSEDGKPQGKHLQSRVEYLLKLMKKMELKKAKQPKAKRQRKSKENQVKSNDVVLEDVSSDENTKKKVKEEGEEKKKKAKKKKAAEKGPMHFTANSEPKAVDNLGELDPAVFNECKEKMRPVKKALKALDNPDQSLSEKEQINLTRQCLLQIGQHIDKQLKEYSDQEKVREWRSNLWFFVSKFTEFDAKKLYKLYRHAVKRRDDEKESKLNHKSENSSPLPGKDLEKRQNRRSSESERRDGNGSRRWESEGSKKRSSNSENHGNEHREEIRRYDTEDSNPGSDREYRDKSRDKGNYNRHEGMWREHGNQRDYNHDRYGNKGDQGYRQHGWGGGYNRDYRGNQDKRSRYPYSNQHYGYGSQPPPPGSGYHQPYPPYENQHWQKEREHRRDFDRNRGNHQS</sequence>
<dbReference type="EMBL" id="JAVRJZ010000014">
    <property type="protein sequence ID" value="KAK2713520.1"/>
    <property type="molecule type" value="Genomic_DNA"/>
</dbReference>
<dbReference type="InterPro" id="IPR000330">
    <property type="entry name" value="SNF2_N"/>
</dbReference>
<dbReference type="InterPro" id="IPR027417">
    <property type="entry name" value="P-loop_NTPase"/>
</dbReference>
<feature type="compositionally biased region" description="Basic and acidic residues" evidence="14">
    <location>
        <begin position="1474"/>
        <end position="1517"/>
    </location>
</feature>
<feature type="domain" description="Chromo" evidence="15">
    <location>
        <begin position="153"/>
        <end position="246"/>
    </location>
</feature>
<accession>A0AA88L9S9</accession>
<feature type="region of interest" description="Disordered" evidence="14">
    <location>
        <begin position="1393"/>
        <end position="1591"/>
    </location>
</feature>
<feature type="compositionally biased region" description="Basic and acidic residues" evidence="14">
    <location>
        <begin position="1393"/>
        <end position="1407"/>
    </location>
</feature>
<evidence type="ECO:0000256" key="14">
    <source>
        <dbReference type="SAM" id="MobiDB-lite"/>
    </source>
</evidence>
<name>A0AA88L9S9_ARTSF</name>
<dbReference type="Pfam" id="PF00271">
    <property type="entry name" value="Helicase_C"/>
    <property type="match status" value="1"/>
</dbReference>
<feature type="domain" description="Chromo" evidence="15">
    <location>
        <begin position="271"/>
        <end position="333"/>
    </location>
</feature>
<dbReference type="InterPro" id="IPR016197">
    <property type="entry name" value="Chromo-like_dom_sf"/>
</dbReference>
<dbReference type="Pfam" id="PF23588">
    <property type="entry name" value="HTH_CHD1_Hrp3"/>
    <property type="match status" value="1"/>
</dbReference>
<dbReference type="CDD" id="cd18793">
    <property type="entry name" value="SF2_C_SNF"/>
    <property type="match status" value="1"/>
</dbReference>
<proteinExistence type="inferred from homology"/>
<dbReference type="InterPro" id="IPR023779">
    <property type="entry name" value="Chromodomain_CS"/>
</dbReference>
<dbReference type="PROSITE" id="PS51194">
    <property type="entry name" value="HELICASE_CTER"/>
    <property type="match status" value="1"/>
</dbReference>
<keyword evidence="19" id="KW-1185">Reference proteome</keyword>
<feature type="compositionally biased region" description="Basic residues" evidence="14">
    <location>
        <begin position="71"/>
        <end position="85"/>
    </location>
</feature>
<keyword evidence="9" id="KW-0804">Transcription</keyword>
<comment type="catalytic activity">
    <reaction evidence="11">
        <text>ATP + H2O = ADP + phosphate + H(+)</text>
        <dbReference type="Rhea" id="RHEA:13065"/>
        <dbReference type="ChEBI" id="CHEBI:15377"/>
        <dbReference type="ChEBI" id="CHEBI:15378"/>
        <dbReference type="ChEBI" id="CHEBI:30616"/>
        <dbReference type="ChEBI" id="CHEBI:43474"/>
        <dbReference type="ChEBI" id="CHEBI:456216"/>
    </reaction>
</comment>
<dbReference type="Gene3D" id="6.10.140.1440">
    <property type="match status" value="1"/>
</dbReference>
<dbReference type="InterPro" id="IPR023780">
    <property type="entry name" value="Chromo_domain"/>
</dbReference>
<evidence type="ECO:0000256" key="6">
    <source>
        <dbReference type="ARBA" id="ARBA00022840"/>
    </source>
</evidence>
<dbReference type="InterPro" id="IPR014001">
    <property type="entry name" value="Helicase_ATP-bd"/>
</dbReference>
<dbReference type="FunFam" id="3.40.50.10810:FF:000007">
    <property type="entry name" value="Chromodomain-helicase-DNA-binding protein 2 isoform 1"/>
    <property type="match status" value="1"/>
</dbReference>
<evidence type="ECO:0000259" key="17">
    <source>
        <dbReference type="PROSITE" id="PS51194"/>
    </source>
</evidence>
<dbReference type="InterPro" id="IPR056302">
    <property type="entry name" value="CHD1-2/Hrp3_HTH"/>
</dbReference>
<evidence type="ECO:0000313" key="19">
    <source>
        <dbReference type="Proteomes" id="UP001187531"/>
    </source>
</evidence>
<dbReference type="InterPro" id="IPR000953">
    <property type="entry name" value="Chromo/chromo_shadow_dom"/>
</dbReference>
<dbReference type="InterPro" id="IPR001650">
    <property type="entry name" value="Helicase_C-like"/>
</dbReference>
<evidence type="ECO:0000256" key="9">
    <source>
        <dbReference type="ARBA" id="ARBA00023163"/>
    </source>
</evidence>
<dbReference type="Gene3D" id="3.40.50.10810">
    <property type="entry name" value="Tandem AAA-ATPase domain"/>
    <property type="match status" value="1"/>
</dbReference>
<dbReference type="SMART" id="SM00298">
    <property type="entry name" value="CHROMO"/>
    <property type="match status" value="2"/>
</dbReference>
<keyword evidence="6" id="KW-0067">ATP-binding</keyword>
<dbReference type="GO" id="GO:0034728">
    <property type="term" value="P:nucleosome organization"/>
    <property type="evidence" value="ECO:0007669"/>
    <property type="project" value="TreeGrafter"/>
</dbReference>
<organism evidence="18 19">
    <name type="scientific">Artemia franciscana</name>
    <name type="common">Brine shrimp</name>
    <name type="synonym">Artemia sanfranciscana</name>
    <dbReference type="NCBI Taxonomy" id="6661"/>
    <lineage>
        <taxon>Eukaryota</taxon>
        <taxon>Metazoa</taxon>
        <taxon>Ecdysozoa</taxon>
        <taxon>Arthropoda</taxon>
        <taxon>Crustacea</taxon>
        <taxon>Branchiopoda</taxon>
        <taxon>Anostraca</taxon>
        <taxon>Artemiidae</taxon>
        <taxon>Artemia</taxon>
    </lineage>
</organism>
<feature type="compositionally biased region" description="Basic and acidic residues" evidence="14">
    <location>
        <begin position="1454"/>
        <end position="1467"/>
    </location>
</feature>
<dbReference type="SMART" id="SM00490">
    <property type="entry name" value="HELICc"/>
    <property type="match status" value="1"/>
</dbReference>
<evidence type="ECO:0000256" key="4">
    <source>
        <dbReference type="ARBA" id="ARBA00022741"/>
    </source>
</evidence>
<dbReference type="SUPFAM" id="SSF52540">
    <property type="entry name" value="P-loop containing nucleoside triphosphate hydrolases"/>
    <property type="match status" value="2"/>
</dbReference>
<dbReference type="Pfam" id="PF18375">
    <property type="entry name" value="CDH1_2_SANT_HL1"/>
    <property type="match status" value="1"/>
</dbReference>
<feature type="compositionally biased region" description="Basic and acidic residues" evidence="14">
    <location>
        <begin position="1415"/>
        <end position="1445"/>
    </location>
</feature>
<dbReference type="SUPFAM" id="SSF54160">
    <property type="entry name" value="Chromo domain-like"/>
    <property type="match status" value="2"/>
</dbReference>
<feature type="compositionally biased region" description="Acidic residues" evidence="14">
    <location>
        <begin position="123"/>
        <end position="136"/>
    </location>
</feature>
<evidence type="ECO:0000256" key="12">
    <source>
        <dbReference type="ARBA" id="ARBA00074667"/>
    </source>
</evidence>
<feature type="region of interest" description="Disordered" evidence="14">
    <location>
        <begin position="1"/>
        <end position="136"/>
    </location>
</feature>
<feature type="compositionally biased region" description="Basic and acidic residues" evidence="14">
    <location>
        <begin position="1528"/>
        <end position="1538"/>
    </location>
</feature>
<feature type="compositionally biased region" description="Acidic residues" evidence="14">
    <location>
        <begin position="89"/>
        <end position="103"/>
    </location>
</feature>
<dbReference type="Pfam" id="PF00176">
    <property type="entry name" value="SNF2-rel_dom"/>
    <property type="match status" value="1"/>
</dbReference>
<dbReference type="GO" id="GO:0005524">
    <property type="term" value="F:ATP binding"/>
    <property type="evidence" value="ECO:0007669"/>
    <property type="project" value="UniProtKB-KW"/>
</dbReference>
<feature type="compositionally biased region" description="Basic and acidic residues" evidence="14">
    <location>
        <begin position="36"/>
        <end position="54"/>
    </location>
</feature>
<evidence type="ECO:0000256" key="1">
    <source>
        <dbReference type="ARBA" id="ARBA00004123"/>
    </source>
</evidence>
<dbReference type="Gene3D" id="2.40.50.40">
    <property type="match status" value="2"/>
</dbReference>
<dbReference type="PROSITE" id="PS00598">
    <property type="entry name" value="CHROMO_1"/>
    <property type="match status" value="2"/>
</dbReference>
<feature type="compositionally biased region" description="Basic and acidic residues" evidence="14">
    <location>
        <begin position="1001"/>
        <end position="1018"/>
    </location>
</feature>
<dbReference type="FunFam" id="2.40.50.40:FF:000014">
    <property type="entry name" value="Chromodomain-helicase-DNA-binding protein 2 isoform 1"/>
    <property type="match status" value="1"/>
</dbReference>
<keyword evidence="10" id="KW-0539">Nucleus</keyword>
<evidence type="ECO:0000256" key="11">
    <source>
        <dbReference type="ARBA" id="ARBA00049360"/>
    </source>
</evidence>
<dbReference type="InterPro" id="IPR049730">
    <property type="entry name" value="SNF2/RAD54-like_C"/>
</dbReference>
<dbReference type="PROSITE" id="PS50013">
    <property type="entry name" value="CHROMO_2"/>
    <property type="match status" value="2"/>
</dbReference>
<keyword evidence="8" id="KW-0238">DNA-binding</keyword>
<evidence type="ECO:0000256" key="13">
    <source>
        <dbReference type="ARBA" id="ARBA00076717"/>
    </source>
</evidence>
<dbReference type="GO" id="GO:0016887">
    <property type="term" value="F:ATP hydrolysis activity"/>
    <property type="evidence" value="ECO:0007669"/>
    <property type="project" value="TreeGrafter"/>
</dbReference>
<feature type="compositionally biased region" description="Basic and acidic residues" evidence="14">
    <location>
        <begin position="1571"/>
        <end position="1591"/>
    </location>
</feature>
<dbReference type="GO" id="GO:0042393">
    <property type="term" value="F:histone binding"/>
    <property type="evidence" value="ECO:0007669"/>
    <property type="project" value="TreeGrafter"/>
</dbReference>
<evidence type="ECO:0000313" key="18">
    <source>
        <dbReference type="EMBL" id="KAK2713520.1"/>
    </source>
</evidence>
<comment type="caution">
    <text evidence="18">The sequence shown here is derived from an EMBL/GenBank/DDBJ whole genome shotgun (WGS) entry which is preliminary data.</text>
</comment>
<evidence type="ECO:0000256" key="8">
    <source>
        <dbReference type="ARBA" id="ARBA00023125"/>
    </source>
</evidence>
<dbReference type="Proteomes" id="UP001187531">
    <property type="component" value="Unassembled WGS sequence"/>
</dbReference>
<feature type="compositionally biased region" description="Acidic residues" evidence="14">
    <location>
        <begin position="928"/>
        <end position="939"/>
    </location>
</feature>
<comment type="similarity">
    <text evidence="2">Belongs to the SNF2/RAD54 helicase family.</text>
</comment>
<evidence type="ECO:0000259" key="16">
    <source>
        <dbReference type="PROSITE" id="PS51192"/>
    </source>
</evidence>
<dbReference type="SMART" id="SM01176">
    <property type="entry name" value="DUF4208"/>
    <property type="match status" value="1"/>
</dbReference>
<dbReference type="Pfam" id="PF13907">
    <property type="entry name" value="CHD1-like_C"/>
    <property type="match status" value="1"/>
</dbReference>
<dbReference type="InterPro" id="IPR025260">
    <property type="entry name" value="CHD1-like_C"/>
</dbReference>
<feature type="region of interest" description="Disordered" evidence="14">
    <location>
        <begin position="1221"/>
        <end position="1289"/>
    </location>
</feature>
<feature type="compositionally biased region" description="Basic residues" evidence="14">
    <location>
        <begin position="1224"/>
        <end position="1234"/>
    </location>
</feature>
<evidence type="ECO:0000256" key="3">
    <source>
        <dbReference type="ARBA" id="ARBA00022737"/>
    </source>
</evidence>
<feature type="region of interest" description="Disordered" evidence="14">
    <location>
        <begin position="911"/>
        <end position="1018"/>
    </location>
</feature>
<dbReference type="GO" id="GO:0005634">
    <property type="term" value="C:nucleus"/>
    <property type="evidence" value="ECO:0007669"/>
    <property type="project" value="UniProtKB-SubCell"/>
</dbReference>
<evidence type="ECO:0000256" key="5">
    <source>
        <dbReference type="ARBA" id="ARBA00022801"/>
    </source>
</evidence>
<keyword evidence="5" id="KW-0378">Hydrolase</keyword>
<reference evidence="18" key="1">
    <citation type="submission" date="2023-07" db="EMBL/GenBank/DDBJ databases">
        <title>Chromosome-level genome assembly of Artemia franciscana.</title>
        <authorList>
            <person name="Jo E."/>
        </authorList>
    </citation>
    <scope>NUCLEOTIDE SEQUENCE</scope>
    <source>
        <tissue evidence="18">Whole body</tissue>
    </source>
</reference>
<keyword evidence="3" id="KW-0677">Repeat</keyword>
<evidence type="ECO:0000256" key="10">
    <source>
        <dbReference type="ARBA" id="ARBA00023242"/>
    </source>
</evidence>
<dbReference type="Gene3D" id="1.10.10.60">
    <property type="entry name" value="Homeodomain-like"/>
    <property type="match status" value="1"/>
</dbReference>
<dbReference type="CDD" id="cd17993">
    <property type="entry name" value="DEXHc_CHD1_2"/>
    <property type="match status" value="1"/>
</dbReference>
<dbReference type="FunFam" id="3.40.50.300:FF:000130">
    <property type="entry name" value="Chromodomain-helicase-DNA-binding protein 2 isoform 1"/>
    <property type="match status" value="1"/>
</dbReference>